<keyword evidence="2" id="KW-1185">Reference proteome</keyword>
<evidence type="ECO:0000313" key="2">
    <source>
        <dbReference type="Proteomes" id="UP000078343"/>
    </source>
</evidence>
<name>A0A178ZKL2_9EURO</name>
<protein>
    <recommendedName>
        <fullName evidence="3">Heterokaryon incompatibility domain-containing protein</fullName>
    </recommendedName>
</protein>
<comment type="caution">
    <text evidence="1">The sequence shown here is derived from an EMBL/GenBank/DDBJ whole genome shotgun (WGS) entry which is preliminary data.</text>
</comment>
<sequence>MWLAAWKRVGEVFYQFESNTNQDNLRVAQKTKSWNWSKQVLERDEGKAMSTLDLSYDVGVIGNHWAIRLDDDTSANAMERVCTGQHIATNSLFINIARLLWTFAFCQGFDSRPLPFPASFVVRSPQHKKVVEEAFRDSEQDDDVLLNGIQAIIVKSRSSRWPQQRTVVRGERGGFLIGFGTMDHLPRPNDPVIDIESFYIPFLSHDEYDGKGLKFYPDRKGWTYKSEPGHVTFEHHGERVSNGTQIASFLQTWLYFGFLSEVTGQLVDSTQFRKETTSGNVRVDSSCLADIVGSWSKLVVEESWSSDPAQMQPWVDHRYGALFHVREIIVNTAAAESRVMPRELMLVCLGIAVLGEYVDQALTEVCRHKGLQPPATQNWWSLLLPNSPADPLLDLMEARGWCPNRIVGLQLRDPRSLGMLWYFANLAPPKAHGEHLDCTPELCTLLQVDLQRYETLHDDKLCRCPFQGPPADTLAAATEKGIVSLVTVAKHPVGSTKVHVTLRERREDCAYVAISHVWADGKGNLSANTLPQCVLRDLQNCANALSSPGVHDDMPFWIDTLCLPREPLELRRKGVAFLSDAFRYATHVLVIDSYLRSFHARSMAPIEVLARILSSDWNRRLWTLSEARLGRRVWVQFKDYAVEIAGVIERWKNTATRIPCLPSIHVVNHIIEHMAVTTPMSKVRAETTLRQIPQLRLALQTRTTTWGFDEPICLSTVMGVDTRKVVEAPNEQKMQVLWSLVSNIPAGLAFSPATRKLSNSGYRWAPMSLMGDLKLKHPWGGPENLTARHDAKATPRGLEVKLPGILFKASSITRGLFSESAKSTIFRRFRNDFQSFVLRDVGGYWYRITLGRHREMSRWHQDPASMDVCDDEPAIILDSAPTHRSFVTKTDVEVRPVGGALLVTYPRSEVGAPVLHVKAHTHAVVSVESKLKTAISEKYRVFCDNLSGRLSDGAFRASNKGHDELRASFEDYARKSGLLDLELEEWLGSGWYVDEHQVLDLVFDRLGGFIDIGPYCEVYTAPEFTVWCID</sequence>
<gene>
    <name evidence="1" type="ORF">AYL99_05329</name>
</gene>
<organism evidence="1 2">
    <name type="scientific">Fonsecaea erecta</name>
    <dbReference type="NCBI Taxonomy" id="1367422"/>
    <lineage>
        <taxon>Eukaryota</taxon>
        <taxon>Fungi</taxon>
        <taxon>Dikarya</taxon>
        <taxon>Ascomycota</taxon>
        <taxon>Pezizomycotina</taxon>
        <taxon>Eurotiomycetes</taxon>
        <taxon>Chaetothyriomycetidae</taxon>
        <taxon>Chaetothyriales</taxon>
        <taxon>Herpotrichiellaceae</taxon>
        <taxon>Fonsecaea</taxon>
    </lineage>
</organism>
<dbReference type="EMBL" id="LVYI01000004">
    <property type="protein sequence ID" value="OAP60327.1"/>
    <property type="molecule type" value="Genomic_DNA"/>
</dbReference>
<dbReference type="RefSeq" id="XP_018693694.1">
    <property type="nucleotide sequence ID" value="XM_018836841.1"/>
</dbReference>
<reference evidence="1 2" key="1">
    <citation type="submission" date="2016-04" db="EMBL/GenBank/DDBJ databases">
        <title>Draft genome of Fonsecaea erecta CBS 125763.</title>
        <authorList>
            <person name="Weiss V.A."/>
            <person name="Vicente V.A."/>
            <person name="Raittz R.T."/>
            <person name="Moreno L.F."/>
            <person name="De Souza E.M."/>
            <person name="Pedrosa F.O."/>
            <person name="Steffens M.B."/>
            <person name="Faoro H."/>
            <person name="Tadra-Sfeir M.Z."/>
            <person name="Najafzadeh M.J."/>
            <person name="Felipe M.S."/>
            <person name="Teixeira M."/>
            <person name="Sun J."/>
            <person name="Xi L."/>
            <person name="Gomes R."/>
            <person name="De Azevedo C.M."/>
            <person name="Salgado C.G."/>
            <person name="Da Silva M.B."/>
            <person name="Nascimento M.F."/>
            <person name="Queiroz-Telles F."/>
            <person name="Attili D.S."/>
            <person name="Gorbushina A."/>
        </authorList>
    </citation>
    <scope>NUCLEOTIDE SEQUENCE [LARGE SCALE GENOMIC DNA]</scope>
    <source>
        <strain evidence="1 2">CBS 125763</strain>
    </source>
</reference>
<evidence type="ECO:0000313" key="1">
    <source>
        <dbReference type="EMBL" id="OAP60327.1"/>
    </source>
</evidence>
<proteinExistence type="predicted"/>
<dbReference type="GeneID" id="30009497"/>
<dbReference type="Proteomes" id="UP000078343">
    <property type="component" value="Unassembled WGS sequence"/>
</dbReference>
<dbReference type="OrthoDB" id="2426273at2759"/>
<dbReference type="PANTHER" id="PTHR39596:SF3">
    <property type="entry name" value="HETEROKARYON INCOMPATIBILITY DOMAIN-CONTAINING PROTEIN"/>
    <property type="match status" value="1"/>
</dbReference>
<accession>A0A178ZKL2</accession>
<dbReference type="AlphaFoldDB" id="A0A178ZKL2"/>
<dbReference type="PANTHER" id="PTHR39596">
    <property type="match status" value="1"/>
</dbReference>
<evidence type="ECO:0008006" key="3">
    <source>
        <dbReference type="Google" id="ProtNLM"/>
    </source>
</evidence>
<dbReference type="STRING" id="1367422.A0A178ZKL2"/>